<dbReference type="EMBL" id="NBZD01000001">
    <property type="protein sequence ID" value="PNH19395.1"/>
    <property type="molecule type" value="Genomic_DNA"/>
</dbReference>
<reference evidence="2" key="1">
    <citation type="submission" date="2017-04" db="EMBL/GenBank/DDBJ databases">
        <authorList>
            <person name="Bumgarner R.E."/>
            <person name="Fredricks D.N."/>
            <person name="Srinivasan S."/>
        </authorList>
    </citation>
    <scope>NUCLEOTIDE SEQUENCE [LARGE SCALE GENOMIC DNA]</scope>
    <source>
        <strain evidence="2">KA00405</strain>
    </source>
</reference>
<sequence>MADFRLHDQYFYCPDYKKYVHCKDGMFYCVKNGKEVYNDFYSKILIGSIYTEDITEEEYSAQLH</sequence>
<evidence type="ECO:0000313" key="2">
    <source>
        <dbReference type="Proteomes" id="UP000236394"/>
    </source>
</evidence>
<proteinExistence type="predicted"/>
<evidence type="ECO:0000313" key="1">
    <source>
        <dbReference type="EMBL" id="PNH19395.1"/>
    </source>
</evidence>
<protein>
    <submittedName>
        <fullName evidence="1">Uncharacterized protein</fullName>
    </submittedName>
</protein>
<organism evidence="1 2">
    <name type="scientific">Mageeibacillus indolicus</name>
    <dbReference type="NCBI Taxonomy" id="884684"/>
    <lineage>
        <taxon>Bacteria</taxon>
        <taxon>Bacillati</taxon>
        <taxon>Bacillota</taxon>
        <taxon>Clostridia</taxon>
        <taxon>Eubacteriales</taxon>
        <taxon>Oscillospiraceae</taxon>
        <taxon>Mageeibacillus</taxon>
    </lineage>
</organism>
<gene>
    <name evidence="1" type="ORF">B7R76_00455</name>
</gene>
<dbReference type="Proteomes" id="UP000236394">
    <property type="component" value="Unassembled WGS sequence"/>
</dbReference>
<accession>A0A2J8B3S0</accession>
<name>A0A2J8B3S0_9FIRM</name>
<dbReference type="RefSeq" id="WP_012993735.1">
    <property type="nucleotide sequence ID" value="NZ_NBZD01000001.1"/>
</dbReference>
<comment type="caution">
    <text evidence="1">The sequence shown here is derived from an EMBL/GenBank/DDBJ whole genome shotgun (WGS) entry which is preliminary data.</text>
</comment>
<dbReference type="AlphaFoldDB" id="A0A2J8B3S0"/>